<keyword evidence="1" id="KW-0732">Signal</keyword>
<dbReference type="Gene3D" id="2.70.70.10">
    <property type="entry name" value="Glucose Permease (Domain IIA)"/>
    <property type="match status" value="1"/>
</dbReference>
<dbReference type="OrthoDB" id="9815245at2"/>
<feature type="domain" description="M23ase beta-sheet core" evidence="3">
    <location>
        <begin position="417"/>
        <end position="514"/>
    </location>
</feature>
<feature type="transmembrane region" description="Helical" evidence="2">
    <location>
        <begin position="336"/>
        <end position="361"/>
    </location>
</feature>
<feature type="transmembrane region" description="Helical" evidence="2">
    <location>
        <begin position="135"/>
        <end position="156"/>
    </location>
</feature>
<keyword evidence="2" id="KW-0472">Membrane</keyword>
<keyword evidence="6" id="KW-1185">Reference proteome</keyword>
<comment type="caution">
    <text evidence="5">The sequence shown here is derived from an EMBL/GenBank/DDBJ whole genome shotgun (WGS) entry which is preliminary data.</text>
</comment>
<dbReference type="InterPro" id="IPR008756">
    <property type="entry name" value="Peptidase_M56"/>
</dbReference>
<keyword evidence="2" id="KW-0812">Transmembrane</keyword>
<evidence type="ECO:0000313" key="5">
    <source>
        <dbReference type="EMBL" id="MTV36913.1"/>
    </source>
</evidence>
<dbReference type="CDD" id="cd07341">
    <property type="entry name" value="M56_BlaR1_MecR1_like"/>
    <property type="match status" value="1"/>
</dbReference>
<dbReference type="Proteomes" id="UP000475582">
    <property type="component" value="Unassembled WGS sequence"/>
</dbReference>
<dbReference type="Pfam" id="PF05569">
    <property type="entry name" value="Peptidase_M56"/>
    <property type="match status" value="1"/>
</dbReference>
<proteinExistence type="predicted"/>
<dbReference type="Pfam" id="PF01551">
    <property type="entry name" value="Peptidase_M23"/>
    <property type="match status" value="1"/>
</dbReference>
<evidence type="ECO:0000256" key="2">
    <source>
        <dbReference type="SAM" id="Phobius"/>
    </source>
</evidence>
<organism evidence="5 6">
    <name type="scientific">Duganella radicis</name>
    <dbReference type="NCBI Taxonomy" id="551988"/>
    <lineage>
        <taxon>Bacteria</taxon>
        <taxon>Pseudomonadati</taxon>
        <taxon>Pseudomonadota</taxon>
        <taxon>Betaproteobacteria</taxon>
        <taxon>Burkholderiales</taxon>
        <taxon>Oxalobacteraceae</taxon>
        <taxon>Telluria group</taxon>
        <taxon>Duganella</taxon>
    </lineage>
</organism>
<feature type="domain" description="Peptidase M56" evidence="4">
    <location>
        <begin position="108"/>
        <end position="313"/>
    </location>
</feature>
<dbReference type="InterPro" id="IPR016047">
    <property type="entry name" value="M23ase_b-sheet_dom"/>
</dbReference>
<evidence type="ECO:0000259" key="3">
    <source>
        <dbReference type="Pfam" id="PF01551"/>
    </source>
</evidence>
<dbReference type="CDD" id="cd12797">
    <property type="entry name" value="M23_peptidase"/>
    <property type="match status" value="1"/>
</dbReference>
<dbReference type="SUPFAM" id="SSF51261">
    <property type="entry name" value="Duplicated hybrid motif"/>
    <property type="match status" value="1"/>
</dbReference>
<keyword evidence="2" id="KW-1133">Transmembrane helix</keyword>
<dbReference type="PANTHER" id="PTHR21666">
    <property type="entry name" value="PEPTIDASE-RELATED"/>
    <property type="match status" value="1"/>
</dbReference>
<dbReference type="InterPro" id="IPR011055">
    <property type="entry name" value="Dup_hybrid_motif"/>
</dbReference>
<evidence type="ECO:0000256" key="1">
    <source>
        <dbReference type="ARBA" id="ARBA00022729"/>
    </source>
</evidence>
<feature type="transmembrane region" description="Helical" evidence="2">
    <location>
        <begin position="6"/>
        <end position="32"/>
    </location>
</feature>
<dbReference type="PANTHER" id="PTHR21666:SF289">
    <property type="entry name" value="L-ALA--D-GLU ENDOPEPTIDASE"/>
    <property type="match status" value="1"/>
</dbReference>
<dbReference type="GO" id="GO:0004222">
    <property type="term" value="F:metalloendopeptidase activity"/>
    <property type="evidence" value="ECO:0007669"/>
    <property type="project" value="TreeGrafter"/>
</dbReference>
<dbReference type="RefSeq" id="WP_155462523.1">
    <property type="nucleotide sequence ID" value="NZ_WNKY01000003.1"/>
</dbReference>
<sequence length="538" mass="56880">MEDVSMLALAWLLACVGCVASGLLTWALLEGAARVWPGLRTRRAVWLAAQCVAATTAILPFLPQGAQIGVAPRITLPAPAAMQPATRATTPAAGQIAAGPDVGAAIAANSGALIATDTGAAVSAFAPPVNAASRIVPLLAALWLLVYAAGLAWTVARQLHARRLWRVLLASAQHLSSQDLLAHGAFSSPQLREIARRKLAVLRTDAAISPMLIGVAHPRLLLPADLDALTREQQHMIIAHELHHLRVRDPLCLAIASILQTVFWFNPALRWMAKQMEWALELSCDQHVLAGRPQQQRKQYAAALLRQWTSITPAGAAAFGGATIASRIRSMQQDGLPALSAAATWLIAAALAAILTLAMLLQPALAYSQPAAAEAPGRVMPEVATGDAPANETWRAPVDKVRVTSFFGVMRSVLPTPHKGIDFAAAKGTPVRATASGTVIAAGPLPENEGRYGNAVIIDHGAQQTLYAHLDRVNVKPGQHVTAGELIGASGQSGFTTGPHLHLELRENGRIIDPASRLDNLDAYATARALKVRRQQKG</sequence>
<dbReference type="EMBL" id="WNKY01000003">
    <property type="protein sequence ID" value="MTV36913.1"/>
    <property type="molecule type" value="Genomic_DNA"/>
</dbReference>
<dbReference type="InterPro" id="IPR050570">
    <property type="entry name" value="Cell_wall_metabolism_enzyme"/>
</dbReference>
<protein>
    <submittedName>
        <fullName evidence="5">Peptidoglycan DD-metalloendopeptidase family protein</fullName>
    </submittedName>
</protein>
<dbReference type="AlphaFoldDB" id="A0A6L6PDC5"/>
<evidence type="ECO:0000259" key="4">
    <source>
        <dbReference type="Pfam" id="PF05569"/>
    </source>
</evidence>
<evidence type="ECO:0000313" key="6">
    <source>
        <dbReference type="Proteomes" id="UP000475582"/>
    </source>
</evidence>
<gene>
    <name evidence="5" type="ORF">GM676_04845</name>
</gene>
<accession>A0A6L6PDC5</accession>
<name>A0A6L6PDC5_9BURK</name>
<reference evidence="5 6" key="1">
    <citation type="submission" date="2019-11" db="EMBL/GenBank/DDBJ databases">
        <title>Type strains purchased from KCTC, JCM and DSMZ.</title>
        <authorList>
            <person name="Lu H."/>
        </authorList>
    </citation>
    <scope>NUCLEOTIDE SEQUENCE [LARGE SCALE GENOMIC DNA]</scope>
    <source>
        <strain evidence="5 6">KCTC 22382</strain>
    </source>
</reference>